<reference evidence="8 9" key="2">
    <citation type="journal article" date="2012" name="Stand. Genomic Sci.">
        <title>Genome sequence of the moderately thermophilic, amino-acid-degrading and sulfur-reducing bacterium Thermovirga lienii type strain (Cas60314(T)).</title>
        <authorList>
            <person name="Goker M."/>
            <person name="Saunders E."/>
            <person name="Lapidus A."/>
            <person name="Nolan M."/>
            <person name="Lucas S."/>
            <person name="Hammon N."/>
            <person name="Deshpande S."/>
            <person name="Cheng J.F."/>
            <person name="Han C."/>
            <person name="Tapia R."/>
            <person name="Goodwin L.A."/>
            <person name="Pitluck S."/>
            <person name="Liolios K."/>
            <person name="Mavromatis K."/>
            <person name="Pagani I."/>
            <person name="Ivanova N."/>
            <person name="Mikhailova N."/>
            <person name="Pati A."/>
            <person name="Chen A."/>
            <person name="Palaniappan K."/>
            <person name="Land M."/>
            <person name="Chang Y.J."/>
            <person name="Jeffries C.D."/>
            <person name="Brambilla E.M."/>
            <person name="Rohde M."/>
            <person name="Spring S."/>
            <person name="Detter J.C."/>
            <person name="Woyke T."/>
            <person name="Bristow J."/>
            <person name="Eisen J.A."/>
            <person name="Markowitz V."/>
            <person name="Hugenholtz P."/>
            <person name="Kyrpides N.C."/>
            <person name="Klenk H.P."/>
        </authorList>
    </citation>
    <scope>NUCLEOTIDE SEQUENCE [LARGE SCALE GENOMIC DNA]</scope>
    <source>
        <strain evidence="9">ATCC BAA-1197 / DSM 17291 / Cas60314</strain>
    </source>
</reference>
<dbReference type="PANTHER" id="PTHR10744">
    <property type="entry name" value="40S RIBOSOMAL PROTEIN S11 FAMILY MEMBER"/>
    <property type="match status" value="1"/>
</dbReference>
<dbReference type="InterPro" id="IPR000266">
    <property type="entry name" value="Ribosomal_uS17"/>
</dbReference>
<keyword evidence="2 6" id="KW-0699">rRNA-binding</keyword>
<evidence type="ECO:0000313" key="8">
    <source>
        <dbReference type="EMBL" id="AER66390.1"/>
    </source>
</evidence>
<evidence type="ECO:0000256" key="4">
    <source>
        <dbReference type="ARBA" id="ARBA00022980"/>
    </source>
</evidence>
<keyword evidence="5 6" id="KW-0687">Ribonucleoprotein</keyword>
<dbReference type="AlphaFoldDB" id="G7V8U9"/>
<keyword evidence="4 6" id="KW-0689">Ribosomal protein</keyword>
<dbReference type="KEGG" id="tli:Tlie_0655"/>
<evidence type="ECO:0000256" key="1">
    <source>
        <dbReference type="ARBA" id="ARBA00010254"/>
    </source>
</evidence>
<sequence length="94" mass="10830">MSSTRRKNKVGIVVSDKMQKTVVVRVDRMAKHPLYGKAVLRSKKFMAHDEDFNCKVGDKVRIEETRPLSRHKRWKVVEVIERAPILGTEVGKEA</sequence>
<accession>G7V8U9</accession>
<dbReference type="Proteomes" id="UP000005868">
    <property type="component" value="Chromosome"/>
</dbReference>
<dbReference type="HOGENOM" id="CLU_073626_1_0_0"/>
<dbReference type="SUPFAM" id="SSF50249">
    <property type="entry name" value="Nucleic acid-binding proteins"/>
    <property type="match status" value="1"/>
</dbReference>
<gene>
    <name evidence="6" type="primary">rpsQ</name>
    <name evidence="8" type="ordered locus">Tlie_0655</name>
</gene>
<dbReference type="InterPro" id="IPR019979">
    <property type="entry name" value="Ribosomal_uS17_CS"/>
</dbReference>
<comment type="function">
    <text evidence="6">One of the primary rRNA binding proteins, it binds specifically to the 5'-end of 16S ribosomal RNA.</text>
</comment>
<dbReference type="PROSITE" id="PS00056">
    <property type="entry name" value="RIBOSOMAL_S17"/>
    <property type="match status" value="1"/>
</dbReference>
<dbReference type="HAMAP" id="MF_01345_B">
    <property type="entry name" value="Ribosomal_uS17_B"/>
    <property type="match status" value="1"/>
</dbReference>
<dbReference type="OrthoDB" id="9811714at2"/>
<dbReference type="GO" id="GO:0006412">
    <property type="term" value="P:translation"/>
    <property type="evidence" value="ECO:0007669"/>
    <property type="project" value="UniProtKB-UniRule"/>
</dbReference>
<organism evidence="8 9">
    <name type="scientific">Thermovirga lienii (strain ATCC BAA-1197 / DSM 17291 / Cas60314)</name>
    <dbReference type="NCBI Taxonomy" id="580340"/>
    <lineage>
        <taxon>Bacteria</taxon>
        <taxon>Thermotogati</taxon>
        <taxon>Synergistota</taxon>
        <taxon>Synergistia</taxon>
        <taxon>Synergistales</taxon>
        <taxon>Thermovirgaceae</taxon>
        <taxon>Thermovirga</taxon>
    </lineage>
</organism>
<dbReference type="CDD" id="cd00364">
    <property type="entry name" value="Ribosomal_uS17"/>
    <property type="match status" value="1"/>
</dbReference>
<dbReference type="GO" id="GO:0003735">
    <property type="term" value="F:structural constituent of ribosome"/>
    <property type="evidence" value="ECO:0007669"/>
    <property type="project" value="UniProtKB-UniRule"/>
</dbReference>
<dbReference type="NCBIfam" id="TIGR03635">
    <property type="entry name" value="uS17_bact"/>
    <property type="match status" value="1"/>
</dbReference>
<dbReference type="Pfam" id="PF00366">
    <property type="entry name" value="Ribosomal_S17"/>
    <property type="match status" value="1"/>
</dbReference>
<evidence type="ECO:0000256" key="2">
    <source>
        <dbReference type="ARBA" id="ARBA00022730"/>
    </source>
</evidence>
<evidence type="ECO:0000256" key="7">
    <source>
        <dbReference type="RuleBase" id="RU003872"/>
    </source>
</evidence>
<evidence type="ECO:0000256" key="5">
    <source>
        <dbReference type="ARBA" id="ARBA00023274"/>
    </source>
</evidence>
<dbReference type="PRINTS" id="PR00973">
    <property type="entry name" value="RIBOSOMALS17"/>
</dbReference>
<keyword evidence="3 6" id="KW-0694">RNA-binding</keyword>
<dbReference type="eggNOG" id="COG0186">
    <property type="taxonomic scope" value="Bacteria"/>
</dbReference>
<proteinExistence type="inferred from homology"/>
<dbReference type="EMBL" id="CP003096">
    <property type="protein sequence ID" value="AER66390.1"/>
    <property type="molecule type" value="Genomic_DNA"/>
</dbReference>
<comment type="similarity">
    <text evidence="1 6 7">Belongs to the universal ribosomal protein uS17 family.</text>
</comment>
<reference evidence="9" key="1">
    <citation type="submission" date="2011-10" db="EMBL/GenBank/DDBJ databases">
        <title>The complete genome of chromosome of Thermovirga lienii DSM 17291.</title>
        <authorList>
            <consortium name="US DOE Joint Genome Institute (JGI-PGF)"/>
            <person name="Lucas S."/>
            <person name="Copeland A."/>
            <person name="Lapidus A."/>
            <person name="Glavina del Rio T."/>
            <person name="Dalin E."/>
            <person name="Tice H."/>
            <person name="Bruce D."/>
            <person name="Goodwin L."/>
            <person name="Pitluck S."/>
            <person name="Peters L."/>
            <person name="Mikhailova N."/>
            <person name="Saunders E."/>
            <person name="Kyrpides N."/>
            <person name="Mavromatis K."/>
            <person name="Ivanova N."/>
            <person name="Last F.I."/>
            <person name="Brettin T."/>
            <person name="Detter J.C."/>
            <person name="Han C."/>
            <person name="Larimer F."/>
            <person name="Land M."/>
            <person name="Hauser L."/>
            <person name="Markowitz V."/>
            <person name="Cheng J.-F."/>
            <person name="Hugenholtz P."/>
            <person name="Woyke T."/>
            <person name="Wu D."/>
            <person name="Spring S."/>
            <person name="Schroeder M."/>
            <person name="Brambilla E.-M."/>
            <person name="Klenk H.-P."/>
            <person name="Eisen J.A."/>
        </authorList>
    </citation>
    <scope>NUCLEOTIDE SEQUENCE [LARGE SCALE GENOMIC DNA]</scope>
    <source>
        <strain evidence="9">ATCC BAA-1197 / DSM 17291 / Cas60314</strain>
    </source>
</reference>
<dbReference type="InterPro" id="IPR019984">
    <property type="entry name" value="Ribosomal_uS17_bact/chlr"/>
</dbReference>
<dbReference type="NCBIfam" id="NF004123">
    <property type="entry name" value="PRK05610.1"/>
    <property type="match status" value="1"/>
</dbReference>
<keyword evidence="9" id="KW-1185">Reference proteome</keyword>
<comment type="subunit">
    <text evidence="6">Part of the 30S ribosomal subunit.</text>
</comment>
<dbReference type="STRING" id="580340.Tlie_0655"/>
<dbReference type="GO" id="GO:0022627">
    <property type="term" value="C:cytosolic small ribosomal subunit"/>
    <property type="evidence" value="ECO:0007669"/>
    <property type="project" value="UniProtKB-UniRule"/>
</dbReference>
<dbReference type="PANTHER" id="PTHR10744:SF1">
    <property type="entry name" value="SMALL RIBOSOMAL SUBUNIT PROTEIN US17M"/>
    <property type="match status" value="1"/>
</dbReference>
<protein>
    <recommendedName>
        <fullName evidence="6">Small ribosomal subunit protein uS17</fullName>
    </recommendedName>
</protein>
<name>G7V8U9_THELD</name>
<dbReference type="GO" id="GO:0019843">
    <property type="term" value="F:rRNA binding"/>
    <property type="evidence" value="ECO:0007669"/>
    <property type="project" value="UniProtKB-UniRule"/>
</dbReference>
<evidence type="ECO:0000256" key="3">
    <source>
        <dbReference type="ARBA" id="ARBA00022884"/>
    </source>
</evidence>
<dbReference type="Gene3D" id="2.40.50.140">
    <property type="entry name" value="Nucleic acid-binding proteins"/>
    <property type="match status" value="1"/>
</dbReference>
<evidence type="ECO:0000313" key="9">
    <source>
        <dbReference type="Proteomes" id="UP000005868"/>
    </source>
</evidence>
<evidence type="ECO:0000256" key="6">
    <source>
        <dbReference type="HAMAP-Rule" id="MF_01345"/>
    </source>
</evidence>
<dbReference type="InterPro" id="IPR012340">
    <property type="entry name" value="NA-bd_OB-fold"/>
</dbReference>